<evidence type="ECO:0000256" key="1">
    <source>
        <dbReference type="ARBA" id="ARBA00004141"/>
    </source>
</evidence>
<proteinExistence type="predicted"/>
<protein>
    <recommendedName>
        <fullName evidence="6">PIG-P domain-containing protein</fullName>
    </recommendedName>
</protein>
<dbReference type="GO" id="GO:0005783">
    <property type="term" value="C:endoplasmic reticulum"/>
    <property type="evidence" value="ECO:0007669"/>
    <property type="project" value="TreeGrafter"/>
</dbReference>
<sequence length="157" mass="18276">MPEHTPAPTASRAVYGFVMFLSFNIFFILYLIWALVPEAYFEHIGIDFLPQRYWAVSVPIYILTVLTVFAFLIYPSLGLLMTPDMNDMRTITDEIGKRRKQNGQKLNYSSKKGNCVCKDQRQCWKEYYDLGAQVEITKRIPAVSDLDMWDVSEHLHL</sequence>
<feature type="transmembrane region" description="Helical" evidence="5">
    <location>
        <begin position="12"/>
        <end position="33"/>
    </location>
</feature>
<dbReference type="PANTHER" id="PTHR46346">
    <property type="entry name" value="PHOSPHATIDYLINOSITOL N-ACETYLGLUCOSAMINYLTRANSFERASE SUBUNIT P"/>
    <property type="match status" value="1"/>
</dbReference>
<keyword evidence="10" id="KW-1185">Reference proteome</keyword>
<reference evidence="10 11" key="1">
    <citation type="journal article" date="2013" name="Genome Biol.">
        <title>Draft genome of the mountain pine beetle, Dendroctonus ponderosae Hopkins, a major forest pest.</title>
        <authorList>
            <person name="Keeling C.I."/>
            <person name="Yuen M.M."/>
            <person name="Liao N.Y."/>
            <person name="Docking T.R."/>
            <person name="Chan S.K."/>
            <person name="Taylor G.A."/>
            <person name="Palmquist D.L."/>
            <person name="Jackman S.D."/>
            <person name="Nguyen A."/>
            <person name="Li M."/>
            <person name="Henderson H."/>
            <person name="Janes J.K."/>
            <person name="Zhao Y."/>
            <person name="Pandoh P."/>
            <person name="Moore R."/>
            <person name="Sperling F.A."/>
            <person name="Huber D.P."/>
            <person name="Birol I."/>
            <person name="Jones S.J."/>
            <person name="Bohlmann J."/>
        </authorList>
    </citation>
    <scope>NUCLEOTIDE SEQUENCE</scope>
</reference>
<dbReference type="STRING" id="77166.N6U059"/>
<evidence type="ECO:0000313" key="10">
    <source>
        <dbReference type="Proteomes" id="UP000019118"/>
    </source>
</evidence>
<dbReference type="InterPro" id="IPR052263">
    <property type="entry name" value="GPI_Anchor_Biosynth"/>
</dbReference>
<evidence type="ECO:0000256" key="5">
    <source>
        <dbReference type="SAM" id="Phobius"/>
    </source>
</evidence>
<organism evidence="7">
    <name type="scientific">Dendroctonus ponderosae</name>
    <name type="common">Mountain pine beetle</name>
    <dbReference type="NCBI Taxonomy" id="77166"/>
    <lineage>
        <taxon>Eukaryota</taxon>
        <taxon>Metazoa</taxon>
        <taxon>Ecdysozoa</taxon>
        <taxon>Arthropoda</taxon>
        <taxon>Hexapoda</taxon>
        <taxon>Insecta</taxon>
        <taxon>Pterygota</taxon>
        <taxon>Neoptera</taxon>
        <taxon>Endopterygota</taxon>
        <taxon>Coleoptera</taxon>
        <taxon>Polyphaga</taxon>
        <taxon>Cucujiformia</taxon>
        <taxon>Curculionidae</taxon>
        <taxon>Scolytinae</taxon>
        <taxon>Dendroctonus</taxon>
    </lineage>
</organism>
<evidence type="ECO:0000313" key="8">
    <source>
        <dbReference type="EMBL" id="ERL94066.1"/>
    </source>
</evidence>
<feature type="non-terminal residue" evidence="7">
    <location>
        <position position="1"/>
    </location>
</feature>
<keyword evidence="3 5" id="KW-1133">Transmembrane helix</keyword>
<evidence type="ECO:0000256" key="2">
    <source>
        <dbReference type="ARBA" id="ARBA00022692"/>
    </source>
</evidence>
<evidence type="ECO:0000256" key="4">
    <source>
        <dbReference type="ARBA" id="ARBA00023136"/>
    </source>
</evidence>
<dbReference type="HOGENOM" id="CLU_081616_2_1_1"/>
<keyword evidence="2 5" id="KW-0812">Transmembrane</keyword>
<reference evidence="9" key="2">
    <citation type="submission" date="2024-08" db="UniProtKB">
        <authorList>
            <consortium name="EnsemblMetazoa"/>
        </authorList>
    </citation>
    <scope>IDENTIFICATION</scope>
</reference>
<evidence type="ECO:0000259" key="6">
    <source>
        <dbReference type="Pfam" id="PF08510"/>
    </source>
</evidence>
<keyword evidence="4 5" id="KW-0472">Membrane</keyword>
<dbReference type="InterPro" id="IPR013717">
    <property type="entry name" value="PIG-P"/>
</dbReference>
<dbReference type="GO" id="GO:0016020">
    <property type="term" value="C:membrane"/>
    <property type="evidence" value="ECO:0007669"/>
    <property type="project" value="UniProtKB-SubCell"/>
</dbReference>
<feature type="transmembrane region" description="Helical" evidence="5">
    <location>
        <begin position="53"/>
        <end position="80"/>
    </location>
</feature>
<dbReference type="Pfam" id="PF08510">
    <property type="entry name" value="PIG-P"/>
    <property type="match status" value="1"/>
</dbReference>
<dbReference type="EMBL" id="KB741087">
    <property type="protein sequence ID" value="ENN73981.1"/>
    <property type="molecule type" value="Genomic_DNA"/>
</dbReference>
<dbReference type="OMA" id="PDSYLHY"/>
<dbReference type="AlphaFoldDB" id="N6U059"/>
<dbReference type="PANTHER" id="PTHR46346:SF1">
    <property type="entry name" value="PHOSPHATIDYLINOSITOL N-ACETYLGLUCOSAMINYLTRANSFERASE SUBUNIT P"/>
    <property type="match status" value="1"/>
</dbReference>
<dbReference type="OrthoDB" id="690928at2759"/>
<gene>
    <name evidence="8" type="ORF">D910_11349</name>
    <name evidence="7" type="ORF">YQE_09436</name>
</gene>
<evidence type="ECO:0000313" key="11">
    <source>
        <dbReference type="Proteomes" id="UP000030742"/>
    </source>
</evidence>
<evidence type="ECO:0000256" key="3">
    <source>
        <dbReference type="ARBA" id="ARBA00022989"/>
    </source>
</evidence>
<name>N6U059_DENPD</name>
<comment type="subcellular location">
    <subcellularLocation>
        <location evidence="1">Membrane</location>
        <topology evidence="1">Multi-pass membrane protein</topology>
    </subcellularLocation>
</comment>
<dbReference type="EnsemblMetazoa" id="XM_019910136.1">
    <property type="protein sequence ID" value="XP_019765695.1"/>
    <property type="gene ID" value="LOC109541310"/>
</dbReference>
<feature type="domain" description="PIG-P" evidence="6">
    <location>
        <begin position="12"/>
        <end position="155"/>
    </location>
</feature>
<dbReference type="Proteomes" id="UP000030742">
    <property type="component" value="Unassembled WGS sequence"/>
</dbReference>
<accession>N6U059</accession>
<dbReference type="EMBL" id="KB632378">
    <property type="protein sequence ID" value="ERL94066.1"/>
    <property type="molecule type" value="Genomic_DNA"/>
</dbReference>
<evidence type="ECO:0000313" key="9">
    <source>
        <dbReference type="EnsemblMetazoa" id="XP_019765695.1"/>
    </source>
</evidence>
<dbReference type="GO" id="GO:0006506">
    <property type="term" value="P:GPI anchor biosynthetic process"/>
    <property type="evidence" value="ECO:0007669"/>
    <property type="project" value="TreeGrafter"/>
</dbReference>
<dbReference type="KEGG" id="dpa:109541310"/>
<evidence type="ECO:0000313" key="7">
    <source>
        <dbReference type="EMBL" id="ENN73981.1"/>
    </source>
</evidence>
<dbReference type="Proteomes" id="UP000019118">
    <property type="component" value="Unassembled WGS sequence"/>
</dbReference>